<comment type="similarity">
    <text evidence="7">Belongs to the binding-protein-dependent transport system permease family.</text>
</comment>
<evidence type="ECO:0000256" key="2">
    <source>
        <dbReference type="ARBA" id="ARBA00022448"/>
    </source>
</evidence>
<feature type="transmembrane region" description="Helical" evidence="7">
    <location>
        <begin position="12"/>
        <end position="38"/>
    </location>
</feature>
<accession>A0A419STF4</accession>
<dbReference type="SUPFAM" id="SSF161098">
    <property type="entry name" value="MetI-like"/>
    <property type="match status" value="1"/>
</dbReference>
<sequence>MNKLLEDKKAAVIFLAPAFLLFTLILFVPIIQVIYYSFCNYTGLTKPDFVGLKNYIYMFTSDETMKTALKNSIFFMVFSGITQQVIGLFLAVILTNLKWGRNLFKNIYYLPCVLSSAALGLLWAFLLNPKIGLNQLLGMIGVQGPNWLFATKGLIPLPMWVIGFVALWQYVGQTMMLYMAQISGISRDIYEASYIDGASKSRAFIHITLPLIRPMLVTTLSLNCIGSLKFFDLIYNMTQGGPNHTTEVLASHLYTQGFKFFKYGYASSISIVLLILCMVMTVVISKCIKVETYEA</sequence>
<feature type="transmembrane region" description="Helical" evidence="7">
    <location>
        <begin position="263"/>
        <end position="284"/>
    </location>
</feature>
<dbReference type="EMBL" id="MCIA01000034">
    <property type="protein sequence ID" value="RKD28553.1"/>
    <property type="molecule type" value="Genomic_DNA"/>
</dbReference>
<dbReference type="GO" id="GO:0005886">
    <property type="term" value="C:plasma membrane"/>
    <property type="evidence" value="ECO:0007669"/>
    <property type="project" value="UniProtKB-SubCell"/>
</dbReference>
<dbReference type="AlphaFoldDB" id="A0A419STF4"/>
<keyword evidence="5 7" id="KW-1133">Transmembrane helix</keyword>
<keyword evidence="3" id="KW-1003">Cell membrane</keyword>
<dbReference type="Pfam" id="PF00528">
    <property type="entry name" value="BPD_transp_1"/>
    <property type="match status" value="1"/>
</dbReference>
<feature type="transmembrane region" description="Helical" evidence="7">
    <location>
        <begin position="107"/>
        <end position="127"/>
    </location>
</feature>
<keyword evidence="2 7" id="KW-0813">Transport</keyword>
<proteinExistence type="inferred from homology"/>
<dbReference type="Gene3D" id="1.10.3720.10">
    <property type="entry name" value="MetI-like"/>
    <property type="match status" value="1"/>
</dbReference>
<feature type="domain" description="ABC transmembrane type-1" evidence="8">
    <location>
        <begin position="69"/>
        <end position="284"/>
    </location>
</feature>
<evidence type="ECO:0000313" key="9">
    <source>
        <dbReference type="EMBL" id="RKD28553.1"/>
    </source>
</evidence>
<dbReference type="InterPro" id="IPR000515">
    <property type="entry name" value="MetI-like"/>
</dbReference>
<evidence type="ECO:0000313" key="10">
    <source>
        <dbReference type="Proteomes" id="UP000284277"/>
    </source>
</evidence>
<dbReference type="OrthoDB" id="42781at2"/>
<dbReference type="GO" id="GO:0055085">
    <property type="term" value="P:transmembrane transport"/>
    <property type="evidence" value="ECO:0007669"/>
    <property type="project" value="InterPro"/>
</dbReference>
<dbReference type="InterPro" id="IPR035906">
    <property type="entry name" value="MetI-like_sf"/>
</dbReference>
<evidence type="ECO:0000256" key="5">
    <source>
        <dbReference type="ARBA" id="ARBA00022989"/>
    </source>
</evidence>
<evidence type="ECO:0000256" key="6">
    <source>
        <dbReference type="ARBA" id="ARBA00023136"/>
    </source>
</evidence>
<protein>
    <submittedName>
        <fullName evidence="9">ABC transporter permease</fullName>
    </submittedName>
</protein>
<keyword evidence="6 7" id="KW-0472">Membrane</keyword>
<dbReference type="PROSITE" id="PS50928">
    <property type="entry name" value="ABC_TM1"/>
    <property type="match status" value="1"/>
</dbReference>
<feature type="transmembrane region" description="Helical" evidence="7">
    <location>
        <begin position="73"/>
        <end position="95"/>
    </location>
</feature>
<evidence type="ECO:0000259" key="8">
    <source>
        <dbReference type="PROSITE" id="PS50928"/>
    </source>
</evidence>
<dbReference type="Proteomes" id="UP000284277">
    <property type="component" value="Unassembled WGS sequence"/>
</dbReference>
<comment type="caution">
    <text evidence="9">The sequence shown here is derived from an EMBL/GenBank/DDBJ whole genome shotgun (WGS) entry which is preliminary data.</text>
</comment>
<dbReference type="CDD" id="cd06261">
    <property type="entry name" value="TM_PBP2"/>
    <property type="match status" value="1"/>
</dbReference>
<evidence type="ECO:0000256" key="4">
    <source>
        <dbReference type="ARBA" id="ARBA00022692"/>
    </source>
</evidence>
<gene>
    <name evidence="9" type="ORF">BET01_10040</name>
</gene>
<organism evidence="9 10">
    <name type="scientific">Lacrimispora algidixylanolytica</name>
    <dbReference type="NCBI Taxonomy" id="94868"/>
    <lineage>
        <taxon>Bacteria</taxon>
        <taxon>Bacillati</taxon>
        <taxon>Bacillota</taxon>
        <taxon>Clostridia</taxon>
        <taxon>Lachnospirales</taxon>
        <taxon>Lachnospiraceae</taxon>
        <taxon>Lacrimispora</taxon>
    </lineage>
</organism>
<reference evidence="9 10" key="1">
    <citation type="submission" date="2016-08" db="EMBL/GenBank/DDBJ databases">
        <title>A new outlook on sporulation: Clostridium algidixylanolyticum.</title>
        <authorList>
            <person name="Poppleton D.I."/>
            <person name="Gribaldo S."/>
        </authorList>
    </citation>
    <scope>NUCLEOTIDE SEQUENCE [LARGE SCALE GENOMIC DNA]</scope>
    <source>
        <strain evidence="9 10">SPL73</strain>
    </source>
</reference>
<evidence type="ECO:0000256" key="1">
    <source>
        <dbReference type="ARBA" id="ARBA00004651"/>
    </source>
</evidence>
<name>A0A419STF4_9FIRM</name>
<dbReference type="RefSeq" id="WP_120198515.1">
    <property type="nucleotide sequence ID" value="NZ_MCIA01000034.1"/>
</dbReference>
<evidence type="ECO:0000256" key="3">
    <source>
        <dbReference type="ARBA" id="ARBA00022475"/>
    </source>
</evidence>
<feature type="transmembrane region" description="Helical" evidence="7">
    <location>
        <begin position="147"/>
        <end position="171"/>
    </location>
</feature>
<evidence type="ECO:0000256" key="7">
    <source>
        <dbReference type="RuleBase" id="RU363032"/>
    </source>
</evidence>
<dbReference type="PANTHER" id="PTHR30193:SF37">
    <property type="entry name" value="INNER MEMBRANE ABC TRANSPORTER PERMEASE PROTEIN YCJO"/>
    <property type="match status" value="1"/>
</dbReference>
<dbReference type="PANTHER" id="PTHR30193">
    <property type="entry name" value="ABC TRANSPORTER PERMEASE PROTEIN"/>
    <property type="match status" value="1"/>
</dbReference>
<keyword evidence="10" id="KW-1185">Reference proteome</keyword>
<comment type="subcellular location">
    <subcellularLocation>
        <location evidence="1 7">Cell membrane</location>
        <topology evidence="1 7">Multi-pass membrane protein</topology>
    </subcellularLocation>
</comment>
<keyword evidence="4 7" id="KW-0812">Transmembrane</keyword>
<dbReference type="InterPro" id="IPR051393">
    <property type="entry name" value="ABC_transporter_permease"/>
</dbReference>